<proteinExistence type="predicted"/>
<evidence type="ECO:0000313" key="2">
    <source>
        <dbReference type="Proteomes" id="UP000185124"/>
    </source>
</evidence>
<name>A0A1N6BDZ9_9ACTN</name>
<dbReference type="AlphaFoldDB" id="A0A1N6BDZ9"/>
<gene>
    <name evidence="1" type="ORF">SAMN04489832_7252</name>
</gene>
<dbReference type="STRING" id="709881.SAMN04489832_7252"/>
<dbReference type="Proteomes" id="UP000185124">
    <property type="component" value="Unassembled WGS sequence"/>
</dbReference>
<sequence length="176" mass="18631">MSVSLAELTALWGADGVIEVPADLLGDVLTPGVLPAGAALPVEVPILFTADVTAPGMTPFGKLKIEIGDEGPRMYVILGSSPDDAQMLYILDSRNGSVILLDLATPNFEHVNASFAAFVEFLYKLGQLIDTDPGGRARAELAAAIRAELTRVDPSAFTDPESWWSIAFDQLESTAA</sequence>
<organism evidence="1 2">
    <name type="scientific">Micromonospora cremea</name>
    <dbReference type="NCBI Taxonomy" id="709881"/>
    <lineage>
        <taxon>Bacteria</taxon>
        <taxon>Bacillati</taxon>
        <taxon>Actinomycetota</taxon>
        <taxon>Actinomycetes</taxon>
        <taxon>Micromonosporales</taxon>
        <taxon>Micromonosporaceae</taxon>
        <taxon>Micromonospora</taxon>
    </lineage>
</organism>
<protein>
    <submittedName>
        <fullName evidence="1">SUKH-4 immunity protein</fullName>
    </submittedName>
</protein>
<evidence type="ECO:0000313" key="1">
    <source>
        <dbReference type="EMBL" id="SIN44437.1"/>
    </source>
</evidence>
<keyword evidence="2" id="KW-1185">Reference proteome</keyword>
<accession>A0A1N6BDZ9</accession>
<dbReference type="InterPro" id="IPR025851">
    <property type="entry name" value="SUKH-4"/>
</dbReference>
<dbReference type="RefSeq" id="WP_074318686.1">
    <property type="nucleotide sequence ID" value="NZ_FSQT01000002.1"/>
</dbReference>
<dbReference type="EMBL" id="FSQT01000002">
    <property type="protein sequence ID" value="SIN44437.1"/>
    <property type="molecule type" value="Genomic_DNA"/>
</dbReference>
<dbReference type="Pfam" id="PF14435">
    <property type="entry name" value="SUKH-4"/>
    <property type="match status" value="1"/>
</dbReference>
<dbReference type="OrthoDB" id="4217933at2"/>
<reference evidence="2" key="1">
    <citation type="submission" date="2016-12" db="EMBL/GenBank/DDBJ databases">
        <authorList>
            <person name="Varghese N."/>
            <person name="Submissions S."/>
        </authorList>
    </citation>
    <scope>NUCLEOTIDE SEQUENCE [LARGE SCALE GENOMIC DNA]</scope>
    <source>
        <strain evidence="2">DSM 45599</strain>
    </source>
</reference>